<comment type="catalytic activity">
    <reaction evidence="10 11">
        <text>N(6)-[(R)-dihydrolipoyl]-L-lysyl-[protein] + succinyl-CoA = N(6)-[(R)-S(8)-succinyldihydrolipoyl]-L-lysyl-[protein] + CoA</text>
        <dbReference type="Rhea" id="RHEA:15213"/>
        <dbReference type="Rhea" id="RHEA-COMP:10475"/>
        <dbReference type="Rhea" id="RHEA-COMP:20092"/>
        <dbReference type="ChEBI" id="CHEBI:57287"/>
        <dbReference type="ChEBI" id="CHEBI:57292"/>
        <dbReference type="ChEBI" id="CHEBI:83100"/>
        <dbReference type="ChEBI" id="CHEBI:83120"/>
        <dbReference type="EC" id="2.3.1.61"/>
    </reaction>
</comment>
<dbReference type="SUPFAM" id="SSF52777">
    <property type="entry name" value="CoA-dependent acyltransferases"/>
    <property type="match status" value="1"/>
</dbReference>
<evidence type="ECO:0000256" key="1">
    <source>
        <dbReference type="ARBA" id="ARBA00004052"/>
    </source>
</evidence>
<keyword evidence="6 11" id="KW-0816">Tricarboxylic acid cycle</keyword>
<dbReference type="EMBL" id="JAQGEF010000011">
    <property type="protein sequence ID" value="MDA3615273.1"/>
    <property type="molecule type" value="Genomic_DNA"/>
</dbReference>
<dbReference type="InterPro" id="IPR023213">
    <property type="entry name" value="CAT-like_dom_sf"/>
</dbReference>
<proteinExistence type="inferred from homology"/>
<dbReference type="EC" id="2.3.1.61" evidence="4 11"/>
<dbReference type="RefSeq" id="WP_407031598.1">
    <property type="nucleotide sequence ID" value="NZ_JAQGEF010000011.1"/>
</dbReference>
<sequence>MALEIKVPTVGESISEVTLAKWTKKEGDYVERDEIIAELESEKATFEINAEQAGVLHLVANEGDTLNIGDVVCTIDTEAGAPAAAPSAATEAPKPVETTSAPVDEKTPTPSVSVQAPTPAPAADVKATPVAAAIIADKKIDTKEVQASGSNGKILKQDVLDVLNNPGKKPGSVAFSREEKAEKMSNLRRTISRRLVEAKNTTAMLTTFNEVDMSAIMELRKKYKDVFKTSHGVNLGFMSFFTKACTYALQEWPSVNAYIDGDHIVYHNYCDISIAVSAPKGLVVPVIRNAESLSMAEIEKEVVKLASKARDNKLTIDEMTGGTFTITNGGVFGSLLSTPIINIPQSAILGMHKIQERPVAENGQVVIKPMMYVALSYDHRIIDGRESVSFLVRVKELLENPELLLFGKSPVQALLEL</sequence>
<dbReference type="PANTHER" id="PTHR43416:SF5">
    <property type="entry name" value="DIHYDROLIPOYLLYSINE-RESIDUE SUCCINYLTRANSFERASE COMPONENT OF 2-OXOGLUTARATE DEHYDROGENASE COMPLEX, MITOCHONDRIAL"/>
    <property type="match status" value="1"/>
</dbReference>
<dbReference type="SUPFAM" id="SSF47005">
    <property type="entry name" value="Peripheral subunit-binding domain of 2-oxo acid dehydrogenase complex"/>
    <property type="match status" value="1"/>
</dbReference>
<dbReference type="InterPro" id="IPR050537">
    <property type="entry name" value="2-oxoacid_dehydrogenase"/>
</dbReference>
<evidence type="ECO:0000259" key="14">
    <source>
        <dbReference type="PROSITE" id="PS51826"/>
    </source>
</evidence>
<dbReference type="Proteomes" id="UP001210231">
    <property type="component" value="Unassembled WGS sequence"/>
</dbReference>
<gene>
    <name evidence="15" type="primary">odhB</name>
    <name evidence="15" type="ORF">O3P16_10680</name>
</gene>
<feature type="region of interest" description="Disordered" evidence="12">
    <location>
        <begin position="84"/>
        <end position="120"/>
    </location>
</feature>
<evidence type="ECO:0000256" key="4">
    <source>
        <dbReference type="ARBA" id="ARBA00012945"/>
    </source>
</evidence>
<dbReference type="InterPro" id="IPR004167">
    <property type="entry name" value="PSBD"/>
</dbReference>
<protein>
    <recommendedName>
        <fullName evidence="5 11">Dihydrolipoyllysine-residue succinyltransferase component of 2-oxoglutarate dehydrogenase complex</fullName>
        <ecNumber evidence="4 11">2.3.1.61</ecNumber>
    </recommendedName>
    <alternativeName>
        <fullName evidence="11">2-oxoglutarate dehydrogenase complex component E2</fullName>
    </alternativeName>
</protein>
<dbReference type="Pfam" id="PF00198">
    <property type="entry name" value="2-oxoacid_dh"/>
    <property type="match status" value="1"/>
</dbReference>
<evidence type="ECO:0000313" key="16">
    <source>
        <dbReference type="Proteomes" id="UP001210231"/>
    </source>
</evidence>
<dbReference type="InterPro" id="IPR036625">
    <property type="entry name" value="E3-bd_dom_sf"/>
</dbReference>
<dbReference type="SUPFAM" id="SSF51230">
    <property type="entry name" value="Single hybrid motif"/>
    <property type="match status" value="1"/>
</dbReference>
<dbReference type="InterPro" id="IPR011053">
    <property type="entry name" value="Single_hybrid_motif"/>
</dbReference>
<dbReference type="InterPro" id="IPR006255">
    <property type="entry name" value="SucB"/>
</dbReference>
<evidence type="ECO:0000313" key="15">
    <source>
        <dbReference type="EMBL" id="MDA3615273.1"/>
    </source>
</evidence>
<evidence type="ECO:0000256" key="2">
    <source>
        <dbReference type="ARBA" id="ARBA00005145"/>
    </source>
</evidence>
<evidence type="ECO:0000259" key="13">
    <source>
        <dbReference type="PROSITE" id="PS50968"/>
    </source>
</evidence>
<dbReference type="Pfam" id="PF00364">
    <property type="entry name" value="Biotin_lipoyl"/>
    <property type="match status" value="1"/>
</dbReference>
<dbReference type="PROSITE" id="PS00189">
    <property type="entry name" value="LIPOYL"/>
    <property type="match status" value="1"/>
</dbReference>
<keyword evidence="9 11" id="KW-0012">Acyltransferase</keyword>
<evidence type="ECO:0000256" key="3">
    <source>
        <dbReference type="ARBA" id="ARBA00007317"/>
    </source>
</evidence>
<evidence type="ECO:0000256" key="11">
    <source>
        <dbReference type="RuleBase" id="RU361138"/>
    </source>
</evidence>
<dbReference type="PROSITE" id="PS51826">
    <property type="entry name" value="PSBD"/>
    <property type="match status" value="1"/>
</dbReference>
<dbReference type="Pfam" id="PF02817">
    <property type="entry name" value="E3_binding"/>
    <property type="match status" value="1"/>
</dbReference>
<evidence type="ECO:0000256" key="12">
    <source>
        <dbReference type="SAM" id="MobiDB-lite"/>
    </source>
</evidence>
<name>A0ABT4UKA6_9BACT</name>
<keyword evidence="16" id="KW-1185">Reference proteome</keyword>
<organism evidence="15 16">
    <name type="scientific">Polluticaenibacter yanchengensis</name>
    <dbReference type="NCBI Taxonomy" id="3014562"/>
    <lineage>
        <taxon>Bacteria</taxon>
        <taxon>Pseudomonadati</taxon>
        <taxon>Bacteroidota</taxon>
        <taxon>Chitinophagia</taxon>
        <taxon>Chitinophagales</taxon>
        <taxon>Chitinophagaceae</taxon>
        <taxon>Polluticaenibacter</taxon>
    </lineage>
</organism>
<dbReference type="Gene3D" id="2.40.50.100">
    <property type="match status" value="1"/>
</dbReference>
<keyword evidence="7 11" id="KW-0808">Transferase</keyword>
<comment type="function">
    <text evidence="1 11">E2 component of the 2-oxoglutarate dehydrogenase (OGDH) complex which catalyzes the second step in the conversion of 2-oxoglutarate to succinyl-CoA and CO(2).</text>
</comment>
<feature type="compositionally biased region" description="Low complexity" evidence="12">
    <location>
        <begin position="84"/>
        <end position="95"/>
    </location>
</feature>
<dbReference type="NCBIfam" id="TIGR01347">
    <property type="entry name" value="sucB"/>
    <property type="match status" value="1"/>
</dbReference>
<evidence type="ECO:0000256" key="6">
    <source>
        <dbReference type="ARBA" id="ARBA00022532"/>
    </source>
</evidence>
<comment type="cofactor">
    <cofactor evidence="11">
        <name>(R)-lipoate</name>
        <dbReference type="ChEBI" id="CHEBI:83088"/>
    </cofactor>
    <text evidence="11">Binds 1 lipoyl cofactor covalently.</text>
</comment>
<evidence type="ECO:0000256" key="10">
    <source>
        <dbReference type="ARBA" id="ARBA00052761"/>
    </source>
</evidence>
<feature type="domain" description="Lipoyl-binding" evidence="13">
    <location>
        <begin position="2"/>
        <end position="76"/>
    </location>
</feature>
<dbReference type="Gene3D" id="4.10.320.10">
    <property type="entry name" value="E3-binding domain"/>
    <property type="match status" value="1"/>
</dbReference>
<evidence type="ECO:0000256" key="8">
    <source>
        <dbReference type="ARBA" id="ARBA00022823"/>
    </source>
</evidence>
<comment type="similarity">
    <text evidence="3 11">Belongs to the 2-oxoacid dehydrogenase family.</text>
</comment>
<dbReference type="PANTHER" id="PTHR43416">
    <property type="entry name" value="DIHYDROLIPOYLLYSINE-RESIDUE SUCCINYLTRANSFERASE COMPONENT OF 2-OXOGLUTARATE DEHYDROGENASE COMPLEX, MITOCHONDRIAL-RELATED"/>
    <property type="match status" value="1"/>
</dbReference>
<dbReference type="Gene3D" id="3.30.559.10">
    <property type="entry name" value="Chloramphenicol acetyltransferase-like domain"/>
    <property type="match status" value="1"/>
</dbReference>
<feature type="domain" description="Peripheral subunit-binding (PSBD)" evidence="14">
    <location>
        <begin position="126"/>
        <end position="163"/>
    </location>
</feature>
<evidence type="ECO:0000256" key="7">
    <source>
        <dbReference type="ARBA" id="ARBA00022679"/>
    </source>
</evidence>
<dbReference type="InterPro" id="IPR000089">
    <property type="entry name" value="Biotin_lipoyl"/>
</dbReference>
<evidence type="ECO:0000256" key="9">
    <source>
        <dbReference type="ARBA" id="ARBA00023315"/>
    </source>
</evidence>
<dbReference type="InterPro" id="IPR003016">
    <property type="entry name" value="2-oxoA_DH_lipoyl-BS"/>
</dbReference>
<keyword evidence="8 11" id="KW-0450">Lipoyl</keyword>
<reference evidence="15 16" key="1">
    <citation type="submission" date="2022-12" db="EMBL/GenBank/DDBJ databases">
        <title>Chitinophagaceae gen. sp. nov., a new member of the family Chitinophagaceae, isolated from soil in a chemical factory.</title>
        <authorList>
            <person name="Ke Z."/>
        </authorList>
    </citation>
    <scope>NUCLEOTIDE SEQUENCE [LARGE SCALE GENOMIC DNA]</scope>
    <source>
        <strain evidence="15 16">LY-5</strain>
    </source>
</reference>
<comment type="caution">
    <text evidence="15">The sequence shown here is derived from an EMBL/GenBank/DDBJ whole genome shotgun (WGS) entry which is preliminary data.</text>
</comment>
<accession>A0ABT4UKA6</accession>
<dbReference type="GO" id="GO:0004149">
    <property type="term" value="F:dihydrolipoyllysine-residue succinyltransferase activity"/>
    <property type="evidence" value="ECO:0007669"/>
    <property type="project" value="UniProtKB-EC"/>
</dbReference>
<evidence type="ECO:0000256" key="5">
    <source>
        <dbReference type="ARBA" id="ARBA00019511"/>
    </source>
</evidence>
<dbReference type="CDD" id="cd06849">
    <property type="entry name" value="lipoyl_domain"/>
    <property type="match status" value="1"/>
</dbReference>
<comment type="pathway">
    <text evidence="2 11">Amino-acid degradation; L-lysine degradation via saccharopine pathway; glutaryl-CoA from L-lysine: step 6/6.</text>
</comment>
<dbReference type="PROSITE" id="PS50968">
    <property type="entry name" value="BIOTINYL_LIPOYL"/>
    <property type="match status" value="1"/>
</dbReference>
<dbReference type="NCBIfam" id="NF004309">
    <property type="entry name" value="PRK05704.1"/>
    <property type="match status" value="1"/>
</dbReference>
<dbReference type="InterPro" id="IPR001078">
    <property type="entry name" value="2-oxoacid_DH_actylTfrase"/>
</dbReference>